<dbReference type="AlphaFoldDB" id="A0A9D7XEW2"/>
<dbReference type="Proteomes" id="UP000808349">
    <property type="component" value="Unassembled WGS sequence"/>
</dbReference>
<protein>
    <submittedName>
        <fullName evidence="1">Uncharacterized protein</fullName>
    </submittedName>
</protein>
<accession>A0A9D7XEW2</accession>
<sequence>MSCQKDDDCNICNQLNGTWNWVESIGGIGRTLTPETEMKTKKLIIDNFNYLEYENDSLIFKSKYSFVIRPESFFDTHYYIVFEHAGELAVAIHGNKLELYENLWFDGFFHKYIRK</sequence>
<reference evidence="1 2" key="1">
    <citation type="submission" date="2020-10" db="EMBL/GenBank/DDBJ databases">
        <title>Connecting structure to function with the recovery of over 1000 high-quality activated sludge metagenome-assembled genomes encoding full-length rRNA genes using long-read sequencing.</title>
        <authorList>
            <person name="Singleton C.M."/>
            <person name="Petriglieri F."/>
            <person name="Kristensen J.M."/>
            <person name="Kirkegaard R.H."/>
            <person name="Michaelsen T.Y."/>
            <person name="Andersen M.H."/>
            <person name="Karst S.M."/>
            <person name="Dueholm M.S."/>
            <person name="Nielsen P.H."/>
            <person name="Albertsen M."/>
        </authorList>
    </citation>
    <scope>NUCLEOTIDE SEQUENCE [LARGE SCALE GENOMIC DNA]</scope>
    <source>
        <strain evidence="1">Ribe_18-Q3-R11-54_BAT3C.373</strain>
    </source>
</reference>
<gene>
    <name evidence="1" type="ORF">IPO85_11990</name>
</gene>
<evidence type="ECO:0000313" key="2">
    <source>
        <dbReference type="Proteomes" id="UP000808349"/>
    </source>
</evidence>
<comment type="caution">
    <text evidence="1">The sequence shown here is derived from an EMBL/GenBank/DDBJ whole genome shotgun (WGS) entry which is preliminary data.</text>
</comment>
<name>A0A9D7XEW2_9BACT</name>
<organism evidence="1 2">
    <name type="scientific">Candidatus Defluviibacterium haderslevense</name>
    <dbReference type="NCBI Taxonomy" id="2981993"/>
    <lineage>
        <taxon>Bacteria</taxon>
        <taxon>Pseudomonadati</taxon>
        <taxon>Bacteroidota</taxon>
        <taxon>Saprospiria</taxon>
        <taxon>Saprospirales</taxon>
        <taxon>Saprospiraceae</taxon>
        <taxon>Candidatus Defluviibacterium</taxon>
    </lineage>
</organism>
<evidence type="ECO:0000313" key="1">
    <source>
        <dbReference type="EMBL" id="MBK9718210.1"/>
    </source>
</evidence>
<dbReference type="EMBL" id="JADKFW010000008">
    <property type="protein sequence ID" value="MBK9718210.1"/>
    <property type="molecule type" value="Genomic_DNA"/>
</dbReference>
<proteinExistence type="predicted"/>